<feature type="compositionally biased region" description="Low complexity" evidence="1">
    <location>
        <begin position="172"/>
        <end position="188"/>
    </location>
</feature>
<dbReference type="PANTHER" id="PTHR47930:SF2">
    <property type="entry name" value="PENTATRICOPEPTIDE REPEAT PROTEIN (AFU_ORTHOLOGUE AFUA_8G04250)"/>
    <property type="match status" value="1"/>
</dbReference>
<dbReference type="EMBL" id="JBAMMX010000004">
    <property type="protein sequence ID" value="KAK6942448.1"/>
    <property type="molecule type" value="Genomic_DNA"/>
</dbReference>
<dbReference type="Gene3D" id="1.25.40.10">
    <property type="entry name" value="Tetratricopeptide repeat domain"/>
    <property type="match status" value="1"/>
</dbReference>
<protein>
    <submittedName>
        <fullName evidence="2">Uncharacterized protein</fullName>
    </submittedName>
</protein>
<dbReference type="PANTHER" id="PTHR47930">
    <property type="entry name" value="YALI0C12947P"/>
    <property type="match status" value="1"/>
</dbReference>
<accession>A0AAN8W9K0</accession>
<dbReference type="Proteomes" id="UP001370490">
    <property type="component" value="Unassembled WGS sequence"/>
</dbReference>
<sequence>MSTRTRTEIRSLSSEEDVSAVLDNWVQSLRKGSLSLTVRELGRMSLPGRALQTFCWAQKQPGLVPDDRSLASTIEILARSHELKIPFDLDKLTCIASRGIIEAMIGWLGKNPDKQALALTSREELGEREDLQLNQQDCTALMKGMYSKETRLHNESPPAYQEGPSVNQISKAAAATTTPPPAAAAAATETGEEHGTNGICFPFEDKIITREQNLYTTGPDGDDNKVKGKKQH</sequence>
<feature type="region of interest" description="Disordered" evidence="1">
    <location>
        <begin position="171"/>
        <end position="199"/>
    </location>
</feature>
<proteinExistence type="predicted"/>
<name>A0AAN8W9K0_9MAGN</name>
<organism evidence="2 3">
    <name type="scientific">Dillenia turbinata</name>
    <dbReference type="NCBI Taxonomy" id="194707"/>
    <lineage>
        <taxon>Eukaryota</taxon>
        <taxon>Viridiplantae</taxon>
        <taxon>Streptophyta</taxon>
        <taxon>Embryophyta</taxon>
        <taxon>Tracheophyta</taxon>
        <taxon>Spermatophyta</taxon>
        <taxon>Magnoliopsida</taxon>
        <taxon>eudicotyledons</taxon>
        <taxon>Gunneridae</taxon>
        <taxon>Pentapetalae</taxon>
        <taxon>Dilleniales</taxon>
        <taxon>Dilleniaceae</taxon>
        <taxon>Dillenia</taxon>
    </lineage>
</organism>
<keyword evidence="3" id="KW-1185">Reference proteome</keyword>
<evidence type="ECO:0000313" key="3">
    <source>
        <dbReference type="Proteomes" id="UP001370490"/>
    </source>
</evidence>
<dbReference type="AlphaFoldDB" id="A0AAN8W9K0"/>
<evidence type="ECO:0000313" key="2">
    <source>
        <dbReference type="EMBL" id="KAK6942448.1"/>
    </source>
</evidence>
<comment type="caution">
    <text evidence="2">The sequence shown here is derived from an EMBL/GenBank/DDBJ whole genome shotgun (WGS) entry which is preliminary data.</text>
</comment>
<dbReference type="InterPro" id="IPR011990">
    <property type="entry name" value="TPR-like_helical_dom_sf"/>
</dbReference>
<evidence type="ECO:0000256" key="1">
    <source>
        <dbReference type="SAM" id="MobiDB-lite"/>
    </source>
</evidence>
<reference evidence="2 3" key="1">
    <citation type="submission" date="2023-12" db="EMBL/GenBank/DDBJ databases">
        <title>A high-quality genome assembly for Dillenia turbinata (Dilleniales).</title>
        <authorList>
            <person name="Chanderbali A."/>
        </authorList>
    </citation>
    <scope>NUCLEOTIDE SEQUENCE [LARGE SCALE GENOMIC DNA]</scope>
    <source>
        <strain evidence="2">LSX21</strain>
        <tissue evidence="2">Leaf</tissue>
    </source>
</reference>
<gene>
    <name evidence="2" type="ORF">RJ641_027825</name>
</gene>